<dbReference type="EMBL" id="MU620914">
    <property type="protein sequence ID" value="KAI8580166.1"/>
    <property type="molecule type" value="Genomic_DNA"/>
</dbReference>
<feature type="compositionally biased region" description="Low complexity" evidence="1">
    <location>
        <begin position="419"/>
        <end position="445"/>
    </location>
</feature>
<feature type="region of interest" description="Disordered" evidence="1">
    <location>
        <begin position="555"/>
        <end position="584"/>
    </location>
</feature>
<dbReference type="AlphaFoldDB" id="A0AAD5EBX7"/>
<name>A0AAD5EBX7_UMBRA</name>
<feature type="compositionally biased region" description="Low complexity" evidence="1">
    <location>
        <begin position="371"/>
        <end position="387"/>
    </location>
</feature>
<evidence type="ECO:0000256" key="1">
    <source>
        <dbReference type="SAM" id="MobiDB-lite"/>
    </source>
</evidence>
<feature type="region of interest" description="Disordered" evidence="1">
    <location>
        <begin position="371"/>
        <end position="391"/>
    </location>
</feature>
<feature type="compositionally biased region" description="Low complexity" evidence="1">
    <location>
        <begin position="132"/>
        <end position="142"/>
    </location>
</feature>
<evidence type="ECO:0000313" key="3">
    <source>
        <dbReference type="Proteomes" id="UP001206595"/>
    </source>
</evidence>
<reference evidence="2" key="2">
    <citation type="journal article" date="2022" name="Proc. Natl. Acad. Sci. U.S.A.">
        <title>Diploid-dominant life cycles characterize the early evolution of Fungi.</title>
        <authorList>
            <person name="Amses K.R."/>
            <person name="Simmons D.R."/>
            <person name="Longcore J.E."/>
            <person name="Mondo S.J."/>
            <person name="Seto K."/>
            <person name="Jeronimo G.H."/>
            <person name="Bonds A.E."/>
            <person name="Quandt C.A."/>
            <person name="Davis W.J."/>
            <person name="Chang Y."/>
            <person name="Federici B.A."/>
            <person name="Kuo A."/>
            <person name="LaButti K."/>
            <person name="Pangilinan J."/>
            <person name="Andreopoulos W."/>
            <person name="Tritt A."/>
            <person name="Riley R."/>
            <person name="Hundley H."/>
            <person name="Johnson J."/>
            <person name="Lipzen A."/>
            <person name="Barry K."/>
            <person name="Lang B.F."/>
            <person name="Cuomo C.A."/>
            <person name="Buchler N.E."/>
            <person name="Grigoriev I.V."/>
            <person name="Spatafora J.W."/>
            <person name="Stajich J.E."/>
            <person name="James T.Y."/>
        </authorList>
    </citation>
    <scope>NUCLEOTIDE SEQUENCE</scope>
    <source>
        <strain evidence="2">AG</strain>
    </source>
</reference>
<sequence length="756" mass="80053">MSHSRISKRAYVVALKRYLAQNHRRYTTIRPPRPRPPSRLLRWRPRSMAVDIPPLDVRMDIDQPHELEAVECPPAPGSTNQPEAMDICPPSPPRRSRWECSPRSLSPSAVARGRLALASPSPPSSPRRSRWECSSPRSPSPSAVARGRLALASPSPPSPPRRSRWECSSPRSLTPSAVVRGRLASPSPSSSPVRLATPSPVRSASPSSFTVASCGVSSPAIYVSCGVSSPAISVSCGVSSPAISVPCGVSSPALSVSCGVSSPAISVPYGVSSPTISVPCGVSSPAISVPCDESFPASSSAPCGVWSSSQATLAAVPLRPSSSPVLSAAALPLASLPASREASPPAAGLSRWKGKAVDRETAPFAALACASSSPGSSLPGTPGSSGKLPERPTLRKIAMPTGRFAFRSREFTFCQASSSTSRFRSPSPAPASRSWCRSRSPSPSARCRRVRRRVAVPTQPAGSELQPATPTIPSSRSSLDPSVLLPLVASKATTTTMTVWQHCGPASSSSRDSTPPMASRDGTISPLELEANLSPVNGPVCVLVDDVEDDVDTLQPLDDFQVLEDASSQPGSPRAEREEQNLRTPFAVLEERAPSDGYSSDDSEVVADFKKRENKKKSSASVLFCVSVLWAFVYAPKNAVLLGPIIVLRDKSSSSALCRLCSWANLARRPHVIGWVGWDMRFPLQQSLEKAGAVGEGTALGCCIPDLNLTEPDCRANYRLALQAHLSSLATSMHIILAVFLHLGKVQEARAKKHQI</sequence>
<dbReference type="Proteomes" id="UP001206595">
    <property type="component" value="Unassembled WGS sequence"/>
</dbReference>
<reference evidence="2" key="1">
    <citation type="submission" date="2021-06" db="EMBL/GenBank/DDBJ databases">
        <authorList>
            <consortium name="DOE Joint Genome Institute"/>
            <person name="Mondo S.J."/>
            <person name="Amses K.R."/>
            <person name="Simmons D.R."/>
            <person name="Longcore J.E."/>
            <person name="Seto K."/>
            <person name="Alves G.H."/>
            <person name="Bonds A.E."/>
            <person name="Quandt C.A."/>
            <person name="Davis W.J."/>
            <person name="Chang Y."/>
            <person name="Letcher P.M."/>
            <person name="Powell M.J."/>
            <person name="Kuo A."/>
            <person name="Labutti K."/>
            <person name="Pangilinan J."/>
            <person name="Andreopoulos W."/>
            <person name="Tritt A."/>
            <person name="Riley R."/>
            <person name="Hundley H."/>
            <person name="Johnson J."/>
            <person name="Lipzen A."/>
            <person name="Barry K."/>
            <person name="Berbee M.L."/>
            <person name="Buchler N.E."/>
            <person name="Grigoriev I.V."/>
            <person name="Spatafora J.W."/>
            <person name="Stajich J.E."/>
            <person name="James T.Y."/>
        </authorList>
    </citation>
    <scope>NUCLEOTIDE SEQUENCE</scope>
    <source>
        <strain evidence="2">AG</strain>
    </source>
</reference>
<feature type="region of interest" description="Disordered" evidence="1">
    <location>
        <begin position="419"/>
        <end position="480"/>
    </location>
</feature>
<accession>A0AAD5EBX7</accession>
<feature type="region of interest" description="Disordered" evidence="1">
    <location>
        <begin position="69"/>
        <end position="206"/>
    </location>
</feature>
<keyword evidence="3" id="KW-1185">Reference proteome</keyword>
<proteinExistence type="predicted"/>
<protein>
    <submittedName>
        <fullName evidence="2">Uncharacterized protein</fullName>
    </submittedName>
</protein>
<feature type="region of interest" description="Disordered" evidence="1">
    <location>
        <begin position="502"/>
        <end position="523"/>
    </location>
</feature>
<dbReference type="RefSeq" id="XP_051445170.1">
    <property type="nucleotide sequence ID" value="XM_051593001.1"/>
</dbReference>
<evidence type="ECO:0000313" key="2">
    <source>
        <dbReference type="EMBL" id="KAI8580166.1"/>
    </source>
</evidence>
<dbReference type="GeneID" id="75918343"/>
<organism evidence="2 3">
    <name type="scientific">Umbelopsis ramanniana AG</name>
    <dbReference type="NCBI Taxonomy" id="1314678"/>
    <lineage>
        <taxon>Eukaryota</taxon>
        <taxon>Fungi</taxon>
        <taxon>Fungi incertae sedis</taxon>
        <taxon>Mucoromycota</taxon>
        <taxon>Mucoromycotina</taxon>
        <taxon>Umbelopsidomycetes</taxon>
        <taxon>Umbelopsidales</taxon>
        <taxon>Umbelopsidaceae</taxon>
        <taxon>Umbelopsis</taxon>
    </lineage>
</organism>
<gene>
    <name evidence="2" type="ORF">K450DRAFT_271275</name>
</gene>
<comment type="caution">
    <text evidence="2">The sequence shown here is derived from an EMBL/GenBank/DDBJ whole genome shotgun (WGS) entry which is preliminary data.</text>
</comment>